<accession>A0A1I3KBZ4</accession>
<dbReference type="OrthoDB" id="1442247at2"/>
<sequence>MAELALIRTAHGLVPATEADREQVQKLKAGQTVHGKFTRMRNAKFHGKFFSMLDLAYDYWEPKGGLIPRQELRGIQGLAKYFEDLNQRPGQLQVAVGEYLKKLETDRAERFPAVDKSREAFREWVTIEAGHYNLVQTPEGIRREAKSISWAAMDDTAFEPLYRDVFNACWRLVLSAHFETETDAMAAAEQFGSFA</sequence>
<evidence type="ECO:0000313" key="1">
    <source>
        <dbReference type="EMBL" id="SFI69914.1"/>
    </source>
</evidence>
<name>A0A1I3KBZ4_9PSED</name>
<evidence type="ECO:0000313" key="2">
    <source>
        <dbReference type="Proteomes" id="UP000243606"/>
    </source>
</evidence>
<dbReference type="EMBL" id="FOQL01000003">
    <property type="protein sequence ID" value="SFI69914.1"/>
    <property type="molecule type" value="Genomic_DNA"/>
</dbReference>
<dbReference type="Pfam" id="PF07105">
    <property type="entry name" value="DUF1367"/>
    <property type="match status" value="1"/>
</dbReference>
<proteinExistence type="predicted"/>
<dbReference type="STRING" id="425504.SAMN05216206_2774"/>
<dbReference type="InterPro" id="IPR009797">
    <property type="entry name" value="DUF1367"/>
</dbReference>
<keyword evidence="2" id="KW-1185">Reference proteome</keyword>
<gene>
    <name evidence="1" type="ORF">SAMN05216206_2774</name>
</gene>
<organism evidence="1 2">
    <name type="scientific">Pseudomonas guineae</name>
    <dbReference type="NCBI Taxonomy" id="425504"/>
    <lineage>
        <taxon>Bacteria</taxon>
        <taxon>Pseudomonadati</taxon>
        <taxon>Pseudomonadota</taxon>
        <taxon>Gammaproteobacteria</taxon>
        <taxon>Pseudomonadales</taxon>
        <taxon>Pseudomonadaceae</taxon>
        <taxon>Pseudomonas</taxon>
    </lineage>
</organism>
<dbReference type="RefSeq" id="WP_090242858.1">
    <property type="nucleotide sequence ID" value="NZ_FOQL01000003.1"/>
</dbReference>
<protein>
    <recommendedName>
        <fullName evidence="3">DUF1367 family protein</fullName>
    </recommendedName>
</protein>
<dbReference type="Proteomes" id="UP000243606">
    <property type="component" value="Unassembled WGS sequence"/>
</dbReference>
<evidence type="ECO:0008006" key="3">
    <source>
        <dbReference type="Google" id="ProtNLM"/>
    </source>
</evidence>
<reference evidence="2" key="1">
    <citation type="submission" date="2016-10" db="EMBL/GenBank/DDBJ databases">
        <authorList>
            <person name="Varghese N."/>
            <person name="Submissions S."/>
        </authorList>
    </citation>
    <scope>NUCLEOTIDE SEQUENCE [LARGE SCALE GENOMIC DNA]</scope>
    <source>
        <strain evidence="2">LMG 24016</strain>
    </source>
</reference>
<dbReference type="AlphaFoldDB" id="A0A1I3KBZ4"/>